<feature type="compositionally biased region" description="Polar residues" evidence="7">
    <location>
        <begin position="62"/>
        <end position="71"/>
    </location>
</feature>
<dbReference type="KEGG" id="rama:IDM48_04690"/>
<protein>
    <submittedName>
        <fullName evidence="10">ATP-dependent RNA helicase HrpA</fullName>
        <ecNumber evidence="10">3.6.4.13</ecNumber>
    </submittedName>
</protein>
<dbReference type="NCBIfam" id="TIGR01967">
    <property type="entry name" value="DEAH_box_HrpA"/>
    <property type="match status" value="1"/>
</dbReference>
<evidence type="ECO:0000256" key="1">
    <source>
        <dbReference type="ARBA" id="ARBA00008792"/>
    </source>
</evidence>
<feature type="domain" description="Helicase C-terminal" evidence="9">
    <location>
        <begin position="337"/>
        <end position="509"/>
    </location>
</feature>
<feature type="region of interest" description="Disordered" evidence="7">
    <location>
        <begin position="1121"/>
        <end position="1142"/>
    </location>
</feature>
<dbReference type="Pfam" id="PF21010">
    <property type="entry name" value="HA2_C"/>
    <property type="match status" value="1"/>
</dbReference>
<feature type="compositionally biased region" description="Polar residues" evidence="7">
    <location>
        <begin position="41"/>
        <end position="54"/>
    </location>
</feature>
<evidence type="ECO:0000313" key="11">
    <source>
        <dbReference type="Proteomes" id="UP000516421"/>
    </source>
</evidence>
<feature type="domain" description="Helicase ATP-binding" evidence="8">
    <location>
        <begin position="107"/>
        <end position="270"/>
    </location>
</feature>
<sequence>MSKNHSGSASPSLSHIAATMHAANTRASTPAPQADVAHPVQKNNSARQKSSGATQRKKRGSARSSQQNQNRNRGERKITSREYKPFIPSTISFPPALPVSERREDIKKAIAENQVVIIAGETGSGKTTQIPKMCLELGLGETGLIGHTQPRRLAARSVAERIAEELGQNIGQTVGYQVRFTSEVGEHSAIKLMTDGILLAEIQNDPLLKKYSTIIIDEAHERSLNIDFILGYLKRIMGQRSDLKIIITSATIDPERFARHFSPSFVPGVGIVDDSLSAEEKEIAEATLPDDAPPIIEVSGRTYPVEIRYRPLNVPTEGEDNDADDGLEDEDRDPIEGILDAIRELAAEDPGDILIFFSGEREIRDAQDAIEDMIRSTRRLPHYEVLPLFGRLSMQEQTQVFRPGSRPRIVLATNVAETSLTVPGIKYVIDTGTARISRYSSRTKVQRLPIERISQASANQRSGRCGRVSDGIAIRLYSEEDFLSRPEFTDPEILRTNLAAVILQMTSIGVVKAISDIERFPFVQPPETRAINDGVNLLRELGALRQKNFQQATRGRRSPATPLTGVGRKMAALPVDPRLARMIVEADQRGCAKEMMVLAAALTVQDPRERPTERRAEADTQHARFKDEKSDFSSYLLLWNFINEKQQELSSSQFRKLCHREFLNFLRVREWQDLYAQLAEIGRSARISVSRGRDINPAAHEVDLHKSLLSGLLSHIGLKDERARHEYMGARGTRFQIFPGSGLFKKNPEWIVSAELVETSRLWARVNAEVKPEWIEEVGSHLVKKQYSDPHWSSAQGSVMAHEKVTLFGVPVIADRRVQYWRIDPQAAREMFIRSALVEGDWRTHHKFFERNQRALAEIEELEARLRRRDLRVDDQTLFDFYDARLPENIYSERHFDRWWKEERTKNEHLLDFNPDHLIDEEAADYDESLFPRTWTIHTGSGELTLDLRYEFAPSVSIGGVRSSETKADGIAVQVPILFLNQLEQAPFEWMIPGLRTELITALIKSLPKQLRKNFVPAPDVAQAAVAKLNAEFSPAEDNLLESLALVLRRLRGIVVDPAAFNWDQVPEYLRFTFQVRNPHNKILGEGRDIELLKTQLHSHIRSALAASLGASPDTFAAMNKMAQRQQSSAQRGGDQSKGQRLALAGKTVTAGHASAAAHGVREQSGLTDWPAQELPRKIERVIATQKVAGFPALFDEGKTVGIRIFPTEAEAARSQRRGVIRLLHLKVPSPIRYVSDHLSNREKIVFTQNPHGSIDSLISDCTVAAVDMLTPAQAPFTHDEFEKVFQQVRAELIESVFQVTKLVADILAEASAVQKKIKKSTSLSVIHAMQDMKAQLDHLIYPGFVAQTGYSQLVHLPRYLKAITQRIEKLGPQVHRDNQLMIAVQELEDEYDSALKSLPQGTEVSDELEHVGWMIEELRVSFFAQELGTAYTVSEKRIRKALRDALENLKNS</sequence>
<dbReference type="Pfam" id="PF07717">
    <property type="entry name" value="OB_NTP_bind"/>
    <property type="match status" value="1"/>
</dbReference>
<dbReference type="GO" id="GO:0003724">
    <property type="term" value="F:RNA helicase activity"/>
    <property type="evidence" value="ECO:0007669"/>
    <property type="project" value="UniProtKB-EC"/>
</dbReference>
<dbReference type="EMBL" id="CP061538">
    <property type="protein sequence ID" value="QNV40702.1"/>
    <property type="molecule type" value="Genomic_DNA"/>
</dbReference>
<dbReference type="InterPro" id="IPR002464">
    <property type="entry name" value="DNA/RNA_helicase_DEAH_CS"/>
</dbReference>
<proteinExistence type="inferred from homology"/>
<comment type="similarity">
    <text evidence="1">Belongs to the DEAD box helicase family. DEAH subfamily.</text>
</comment>
<dbReference type="InterPro" id="IPR011545">
    <property type="entry name" value="DEAD/DEAH_box_helicase_dom"/>
</dbReference>
<accession>A0A7H2BM06</accession>
<dbReference type="InterPro" id="IPR027417">
    <property type="entry name" value="P-loop_NTPase"/>
</dbReference>
<dbReference type="PROSITE" id="PS00690">
    <property type="entry name" value="DEAH_ATP_HELICASE"/>
    <property type="match status" value="1"/>
</dbReference>
<dbReference type="PANTHER" id="PTHR18934">
    <property type="entry name" value="ATP-DEPENDENT RNA HELICASE"/>
    <property type="match status" value="1"/>
</dbReference>
<reference evidence="10 11" key="1">
    <citation type="submission" date="2020-09" db="EMBL/GenBank/DDBJ databases">
        <title>Investigation of environmental microbe.</title>
        <authorList>
            <person name="Ou Y."/>
            <person name="Kang Q."/>
        </authorList>
    </citation>
    <scope>NUCLEOTIDE SEQUENCE [LARGE SCALE GENOMIC DNA]</scope>
    <source>
        <strain evidence="10 11">KJZ-9</strain>
    </source>
</reference>
<dbReference type="FunFam" id="1.20.120.1080:FF:000005">
    <property type="entry name" value="ATP-dependent helicase HrpA"/>
    <property type="match status" value="1"/>
</dbReference>
<name>A0A7H2BM06_9MICC</name>
<dbReference type="Proteomes" id="UP000516421">
    <property type="component" value="Chromosome"/>
</dbReference>
<keyword evidence="2" id="KW-0547">Nucleotide-binding</keyword>
<dbReference type="InterPro" id="IPR010222">
    <property type="entry name" value="RNA_helicase_HrpA"/>
</dbReference>
<feature type="compositionally biased region" description="Acidic residues" evidence="7">
    <location>
        <begin position="317"/>
        <end position="332"/>
    </location>
</feature>
<evidence type="ECO:0000259" key="9">
    <source>
        <dbReference type="PROSITE" id="PS51194"/>
    </source>
</evidence>
<dbReference type="Pfam" id="PF00270">
    <property type="entry name" value="DEAD"/>
    <property type="match status" value="1"/>
</dbReference>
<evidence type="ECO:0000256" key="5">
    <source>
        <dbReference type="ARBA" id="ARBA00022840"/>
    </source>
</evidence>
<evidence type="ECO:0000313" key="10">
    <source>
        <dbReference type="EMBL" id="QNV40702.1"/>
    </source>
</evidence>
<evidence type="ECO:0000256" key="6">
    <source>
        <dbReference type="SAM" id="Coils"/>
    </source>
</evidence>
<keyword evidence="3 10" id="KW-0378">Hydrolase</keyword>
<dbReference type="Gene3D" id="3.40.50.300">
    <property type="entry name" value="P-loop containing nucleotide triphosphate hydrolases"/>
    <property type="match status" value="2"/>
</dbReference>
<dbReference type="PROSITE" id="PS51192">
    <property type="entry name" value="HELICASE_ATP_BIND_1"/>
    <property type="match status" value="1"/>
</dbReference>
<dbReference type="PANTHER" id="PTHR18934:SF99">
    <property type="entry name" value="ATP-DEPENDENT RNA HELICASE DHX37-RELATED"/>
    <property type="match status" value="1"/>
</dbReference>
<dbReference type="PROSITE" id="PS51194">
    <property type="entry name" value="HELICASE_CTER"/>
    <property type="match status" value="1"/>
</dbReference>
<gene>
    <name evidence="10" type="primary">hrpA</name>
    <name evidence="10" type="ORF">IDM48_04690</name>
</gene>
<dbReference type="InterPro" id="IPR014001">
    <property type="entry name" value="Helicase_ATP-bd"/>
</dbReference>
<dbReference type="SMART" id="SM00847">
    <property type="entry name" value="HA2"/>
    <property type="match status" value="1"/>
</dbReference>
<dbReference type="RefSeq" id="WP_190618300.1">
    <property type="nucleotide sequence ID" value="NZ_CP061538.1"/>
</dbReference>
<dbReference type="EC" id="3.6.4.13" evidence="10"/>
<evidence type="ECO:0000256" key="3">
    <source>
        <dbReference type="ARBA" id="ARBA00022801"/>
    </source>
</evidence>
<keyword evidence="11" id="KW-1185">Reference proteome</keyword>
<dbReference type="SUPFAM" id="SSF52540">
    <property type="entry name" value="P-loop containing nucleoside triphosphate hydrolases"/>
    <property type="match status" value="1"/>
</dbReference>
<dbReference type="SMART" id="SM00487">
    <property type="entry name" value="DEXDc"/>
    <property type="match status" value="1"/>
</dbReference>
<dbReference type="InterPro" id="IPR011709">
    <property type="entry name" value="DEAD-box_helicase_OB_fold"/>
</dbReference>
<dbReference type="InterPro" id="IPR007502">
    <property type="entry name" value="Helicase-assoc_dom"/>
</dbReference>
<dbReference type="InterPro" id="IPR024590">
    <property type="entry name" value="HrpA_C"/>
</dbReference>
<dbReference type="CDD" id="cd18791">
    <property type="entry name" value="SF2_C_RHA"/>
    <property type="match status" value="1"/>
</dbReference>
<organism evidence="10 11">
    <name type="scientific">Rothia amarae</name>
    <dbReference type="NCBI Taxonomy" id="169480"/>
    <lineage>
        <taxon>Bacteria</taxon>
        <taxon>Bacillati</taxon>
        <taxon>Actinomycetota</taxon>
        <taxon>Actinomycetes</taxon>
        <taxon>Micrococcales</taxon>
        <taxon>Micrococcaceae</taxon>
        <taxon>Rothia</taxon>
    </lineage>
</organism>
<keyword evidence="4 10" id="KW-0347">Helicase</keyword>
<evidence type="ECO:0000259" key="8">
    <source>
        <dbReference type="PROSITE" id="PS51192"/>
    </source>
</evidence>
<dbReference type="SMART" id="SM00490">
    <property type="entry name" value="HELICc"/>
    <property type="match status" value="1"/>
</dbReference>
<feature type="region of interest" description="Disordered" evidence="7">
    <location>
        <begin position="1"/>
        <end position="98"/>
    </location>
</feature>
<dbReference type="GO" id="GO:0016787">
    <property type="term" value="F:hydrolase activity"/>
    <property type="evidence" value="ECO:0007669"/>
    <property type="project" value="UniProtKB-KW"/>
</dbReference>
<feature type="region of interest" description="Disordered" evidence="7">
    <location>
        <begin position="313"/>
        <end position="332"/>
    </location>
</feature>
<dbReference type="Pfam" id="PF11898">
    <property type="entry name" value="DUF3418"/>
    <property type="match status" value="1"/>
</dbReference>
<dbReference type="Pfam" id="PF00271">
    <property type="entry name" value="Helicase_C"/>
    <property type="match status" value="1"/>
</dbReference>
<keyword evidence="5" id="KW-0067">ATP-binding</keyword>
<dbReference type="GO" id="GO:0003723">
    <property type="term" value="F:RNA binding"/>
    <property type="evidence" value="ECO:0007669"/>
    <property type="project" value="TreeGrafter"/>
</dbReference>
<dbReference type="InterPro" id="IPR001650">
    <property type="entry name" value="Helicase_C-like"/>
</dbReference>
<evidence type="ECO:0000256" key="4">
    <source>
        <dbReference type="ARBA" id="ARBA00022806"/>
    </source>
</evidence>
<feature type="compositionally biased region" description="Basic and acidic residues" evidence="7">
    <location>
        <begin position="72"/>
        <end position="84"/>
    </location>
</feature>
<dbReference type="GO" id="GO:0005524">
    <property type="term" value="F:ATP binding"/>
    <property type="evidence" value="ECO:0007669"/>
    <property type="project" value="UniProtKB-KW"/>
</dbReference>
<feature type="coiled-coil region" evidence="6">
    <location>
        <begin position="845"/>
        <end position="872"/>
    </location>
</feature>
<evidence type="ECO:0000256" key="7">
    <source>
        <dbReference type="SAM" id="MobiDB-lite"/>
    </source>
</evidence>
<keyword evidence="6" id="KW-0175">Coiled coil</keyword>
<dbReference type="Gene3D" id="1.20.120.1080">
    <property type="match status" value="1"/>
</dbReference>
<feature type="compositionally biased region" description="Polar residues" evidence="7">
    <location>
        <begin position="1"/>
        <end position="13"/>
    </location>
</feature>
<evidence type="ECO:0000256" key="2">
    <source>
        <dbReference type="ARBA" id="ARBA00022741"/>
    </source>
</evidence>